<organism evidence="1 2">
    <name type="scientific">Fusobacterium animalis D11</name>
    <dbReference type="NCBI Taxonomy" id="556264"/>
    <lineage>
        <taxon>Bacteria</taxon>
        <taxon>Fusobacteriati</taxon>
        <taxon>Fusobacteriota</taxon>
        <taxon>Fusobacteriia</taxon>
        <taxon>Fusobacteriales</taxon>
        <taxon>Fusobacteriaceae</taxon>
        <taxon>Fusobacterium</taxon>
    </lineage>
</organism>
<dbReference type="AlphaFoldDB" id="D6BFG8"/>
<dbReference type="EMBL" id="ACDS02000071">
    <property type="protein sequence ID" value="EFD80915.2"/>
    <property type="molecule type" value="Genomic_DNA"/>
</dbReference>
<evidence type="ECO:0000313" key="1">
    <source>
        <dbReference type="EMBL" id="EFD80915.2"/>
    </source>
</evidence>
<dbReference type="Proteomes" id="UP000004650">
    <property type="component" value="Unassembled WGS sequence"/>
</dbReference>
<proteinExistence type="predicted"/>
<evidence type="ECO:0000313" key="2">
    <source>
        <dbReference type="Proteomes" id="UP000004650"/>
    </source>
</evidence>
<reference evidence="2" key="1">
    <citation type="submission" date="2009-02" db="EMBL/GenBank/DDBJ databases">
        <title>The Genome Sequence of Shigella sp. D9.</title>
        <authorList>
            <consortium name="The Broad Institute Genome Sequencing Platform"/>
            <person name="Ward D."/>
            <person name="Young S.K."/>
            <person name="Kodira C.D."/>
            <person name="Zeng Q."/>
            <person name="Koehrsen M."/>
            <person name="Alvarado L."/>
            <person name="Berlin A."/>
            <person name="Borenstein D."/>
            <person name="Chen Z."/>
            <person name="Engels R."/>
            <person name="Freedman E."/>
            <person name="Gellesch M."/>
            <person name="Goldberg J."/>
            <person name="Griggs A."/>
            <person name="Gujja S."/>
            <person name="Heiman D."/>
            <person name="Hepburn T."/>
            <person name="Howarth C."/>
            <person name="Jen D."/>
            <person name="Larson L."/>
            <person name="Lewis B."/>
            <person name="Mehta T."/>
            <person name="Park D."/>
            <person name="Pearson M."/>
            <person name="Roberts A."/>
            <person name="Saif S."/>
            <person name="Shea T."/>
            <person name="Shenoy N."/>
            <person name="Sisk P."/>
            <person name="Stolte C."/>
            <person name="Sykes S."/>
            <person name="Walk T."/>
            <person name="White J."/>
            <person name="Yandava C."/>
            <person name="Allen-Vercoe E."/>
            <person name="Strauss J."/>
            <person name="Sibley C."/>
            <person name="White A."/>
            <person name="Ambrose C."/>
            <person name="Lander E."/>
            <person name="Nusbaum C."/>
            <person name="Galagan J."/>
            <person name="Birren B."/>
        </authorList>
    </citation>
    <scope>NUCLEOTIDE SEQUENCE [LARGE SCALE GENOMIC DNA]</scope>
    <source>
        <strain evidence="2">D11</strain>
    </source>
</reference>
<name>D6BFG8_9FUSO</name>
<gene>
    <name evidence="1" type="ORF">PSAG_00950</name>
</gene>
<feature type="non-terminal residue" evidence="1">
    <location>
        <position position="60"/>
    </location>
</feature>
<comment type="caution">
    <text evidence="1">The sequence shown here is derived from an EMBL/GenBank/DDBJ whole genome shotgun (WGS) entry which is preliminary data.</text>
</comment>
<reference evidence="1 2" key="2">
    <citation type="submission" date="2013-10" db="EMBL/GenBank/DDBJ databases">
        <title>The Genome Sequence of Fusobacterium nucleatum subsp. animalis D11.</title>
        <authorList>
            <consortium name="The Broad Institute Genomics Platform"/>
            <person name="Earl A."/>
            <person name="Ward D."/>
            <person name="Feldgarden M."/>
            <person name="Gevers D."/>
            <person name="Kostic A."/>
            <person name="Garrett W."/>
            <person name="Young S.K."/>
            <person name="Zeng Q."/>
            <person name="Gargeya S."/>
            <person name="Fitzgerald M."/>
            <person name="Abouelleil A."/>
            <person name="Alvarado L."/>
            <person name="Berlin A.M."/>
            <person name="Chapman S.B."/>
            <person name="Gainer-Dewar J."/>
            <person name="Goldberg J."/>
            <person name="Gnerre S."/>
            <person name="Griggs A."/>
            <person name="Gujja S."/>
            <person name="Hansen M."/>
            <person name="Howarth C."/>
            <person name="Imamovic A."/>
            <person name="Ireland A."/>
            <person name="Larimer J."/>
            <person name="McCowan C."/>
            <person name="Murphy C."/>
            <person name="Pearson M."/>
            <person name="Poon T.W."/>
            <person name="Priest M."/>
            <person name="Roberts A."/>
            <person name="Saif S."/>
            <person name="Shea T."/>
            <person name="Sykes S."/>
            <person name="Wortman J."/>
            <person name="Nusbaum C."/>
            <person name="Birren B."/>
        </authorList>
    </citation>
    <scope>NUCLEOTIDE SEQUENCE [LARGE SCALE GENOMIC DNA]</scope>
    <source>
        <strain evidence="1 2">D11</strain>
    </source>
</reference>
<sequence length="60" mass="7065">MNKLIFNYLAYNNQNELYFKMNKIINKDSSDNTLVVVESGMAQKHYFAYVNKSKLLVKNN</sequence>
<accession>D6BFG8</accession>
<protein>
    <submittedName>
        <fullName evidence="1">Uncharacterized protein</fullName>
    </submittedName>
</protein>